<dbReference type="EMBL" id="JAQHXR010000001">
    <property type="protein sequence ID" value="MDA3968352.1"/>
    <property type="molecule type" value="Genomic_DNA"/>
</dbReference>
<comment type="catalytic activity">
    <reaction evidence="1">
        <text>adenosine 3',5'-bisphosphate + H2O = AMP + phosphate</text>
        <dbReference type="Rhea" id="RHEA:10040"/>
        <dbReference type="ChEBI" id="CHEBI:15377"/>
        <dbReference type="ChEBI" id="CHEBI:43474"/>
        <dbReference type="ChEBI" id="CHEBI:58343"/>
        <dbReference type="ChEBI" id="CHEBI:456215"/>
        <dbReference type="EC" id="3.1.3.7"/>
    </reaction>
</comment>
<dbReference type="PRINTS" id="PR00377">
    <property type="entry name" value="IMPHPHTASES"/>
</dbReference>
<dbReference type="SUPFAM" id="SSF56655">
    <property type="entry name" value="Carbohydrate phosphatase"/>
    <property type="match status" value="1"/>
</dbReference>
<proteinExistence type="inferred from homology"/>
<dbReference type="Gene3D" id="3.30.540.10">
    <property type="entry name" value="Fructose-1,6-Bisphosphatase, subunit A, domain 1"/>
    <property type="match status" value="1"/>
</dbReference>
<dbReference type="HAMAP" id="MF_02095">
    <property type="entry name" value="CysQ"/>
    <property type="match status" value="1"/>
</dbReference>
<comment type="cofactor">
    <cofactor evidence="1">
        <name>Mg(2+)</name>
        <dbReference type="ChEBI" id="CHEBI:18420"/>
    </cofactor>
</comment>
<keyword evidence="3" id="KW-1185">Reference proteome</keyword>
<dbReference type="InterPro" id="IPR000760">
    <property type="entry name" value="Inositol_monophosphatase-like"/>
</dbReference>
<sequence length="274" mass="31227">MENNIEMLYKVAQIAIRAGFITMKYYGNCTYDLKSDDSPLTKADLESNEYITDSLQEFGYKICSEEAILEYEQRKNLDYYWLIDPLDGTKDFLAKNGGFTINIALIHKNRPILGVVYAPAFYELYFALSGHGAYMMNVENSNSIEFIKSNKIKLNGDRIVKDDSLLACDSVFHSTEETLEFFKKYNLKTLKCGSSLKVCSLAAGKADLYPRFNGTSEWDMAACDVILEESGGVMLDCVSKEKLKYNKESIRNNYFIAFARTQIGKEIYNDFLKS</sequence>
<dbReference type="CDD" id="cd01638">
    <property type="entry name" value="CysQ"/>
    <property type="match status" value="1"/>
</dbReference>
<feature type="binding site" evidence="1">
    <location>
        <position position="84"/>
    </location>
    <ligand>
        <name>Mg(2+)</name>
        <dbReference type="ChEBI" id="CHEBI:18420"/>
        <label>1</label>
    </ligand>
</feature>
<feature type="binding site" evidence="1">
    <location>
        <position position="86"/>
    </location>
    <ligand>
        <name>Mg(2+)</name>
        <dbReference type="ChEBI" id="CHEBI:18420"/>
        <label>1</label>
    </ligand>
</feature>
<dbReference type="Proteomes" id="UP001210261">
    <property type="component" value="Unassembled WGS sequence"/>
</dbReference>
<accession>A0ABT4VCM3</accession>
<keyword evidence="1" id="KW-0460">Magnesium</keyword>
<organism evidence="2 3">
    <name type="scientific">Helicobacter ibis</name>
    <dbReference type="NCBI Taxonomy" id="2962633"/>
    <lineage>
        <taxon>Bacteria</taxon>
        <taxon>Pseudomonadati</taxon>
        <taxon>Campylobacterota</taxon>
        <taxon>Epsilonproteobacteria</taxon>
        <taxon>Campylobacterales</taxon>
        <taxon>Helicobacteraceae</taxon>
        <taxon>Helicobacter</taxon>
    </lineage>
</organism>
<feature type="binding site" evidence="1">
    <location>
        <position position="87"/>
    </location>
    <ligand>
        <name>Mg(2+)</name>
        <dbReference type="ChEBI" id="CHEBI:18420"/>
        <label>2</label>
    </ligand>
</feature>
<dbReference type="Gene3D" id="3.40.190.80">
    <property type="match status" value="1"/>
</dbReference>
<dbReference type="InterPro" id="IPR050725">
    <property type="entry name" value="CysQ/Inositol_MonoPase"/>
</dbReference>
<evidence type="ECO:0000256" key="1">
    <source>
        <dbReference type="HAMAP-Rule" id="MF_02095"/>
    </source>
</evidence>
<feature type="binding site" evidence="1">
    <location>
        <position position="84"/>
    </location>
    <ligand>
        <name>Mg(2+)</name>
        <dbReference type="ChEBI" id="CHEBI:18420"/>
        <label>2</label>
    </ligand>
</feature>
<feature type="binding site" evidence="1">
    <location>
        <position position="65"/>
    </location>
    <ligand>
        <name>substrate</name>
    </ligand>
</feature>
<dbReference type="PANTHER" id="PTHR43028:SF5">
    <property type="entry name" value="3'(2'),5'-BISPHOSPHATE NUCLEOTIDASE 1"/>
    <property type="match status" value="1"/>
</dbReference>
<feature type="binding site" evidence="1">
    <location>
        <position position="65"/>
    </location>
    <ligand>
        <name>Mg(2+)</name>
        <dbReference type="ChEBI" id="CHEBI:18420"/>
        <label>1</label>
    </ligand>
</feature>
<reference evidence="2 3" key="1">
    <citation type="submission" date="2023-01" db="EMBL/GenBank/DDBJ databases">
        <title>Description of Helicobacter ibis sp. nov. isolated from faecal droppings of black-faced ibis (Theristicus melanopis).</title>
        <authorList>
            <person name="Lopez-Cantillo M."/>
            <person name="Vidal-Veuthey B."/>
            <person name="Mella A."/>
            <person name="De La Haba R."/>
            <person name="Collado L."/>
        </authorList>
    </citation>
    <scope>NUCLEOTIDE SEQUENCE [LARGE SCALE GENOMIC DNA]</scope>
    <source>
        <strain evidence="2 3">A82</strain>
    </source>
</reference>
<comment type="caution">
    <text evidence="2">The sequence shown here is derived from an EMBL/GenBank/DDBJ whole genome shotgun (WGS) entry which is preliminary data.</text>
</comment>
<dbReference type="RefSeq" id="WP_271020644.1">
    <property type="nucleotide sequence ID" value="NZ_JAQHXR010000001.1"/>
</dbReference>
<keyword evidence="1" id="KW-0378">Hydrolase</keyword>
<dbReference type="EC" id="3.1.3.7" evidence="1"/>
<evidence type="ECO:0000313" key="3">
    <source>
        <dbReference type="Proteomes" id="UP001210261"/>
    </source>
</evidence>
<keyword evidence="1" id="KW-0472">Membrane</keyword>
<keyword evidence="1" id="KW-0479">Metal-binding</keyword>
<feature type="binding site" evidence="1">
    <location>
        <position position="219"/>
    </location>
    <ligand>
        <name>Mg(2+)</name>
        <dbReference type="ChEBI" id="CHEBI:18420"/>
        <label>2</label>
    </ligand>
</feature>
<dbReference type="InterPro" id="IPR006240">
    <property type="entry name" value="CysQ"/>
</dbReference>
<dbReference type="Pfam" id="PF00459">
    <property type="entry name" value="Inositol_P"/>
    <property type="match status" value="1"/>
</dbReference>
<feature type="binding site" evidence="1">
    <location>
        <position position="219"/>
    </location>
    <ligand>
        <name>substrate</name>
    </ligand>
</feature>
<feature type="binding site" evidence="1">
    <location>
        <begin position="86"/>
        <end position="89"/>
    </location>
    <ligand>
        <name>substrate</name>
    </ligand>
</feature>
<comment type="function">
    <text evidence="1">Converts adenosine-3',5'-bisphosphate (PAP) to AMP.</text>
</comment>
<name>A0ABT4VCM3_9HELI</name>
<evidence type="ECO:0000313" key="2">
    <source>
        <dbReference type="EMBL" id="MDA3968352.1"/>
    </source>
</evidence>
<comment type="subcellular location">
    <subcellularLocation>
        <location evidence="1">Cell membrane</location>
        <topology evidence="1">Peripheral membrane protein</topology>
        <orientation evidence="1">Cytoplasmic side</orientation>
    </subcellularLocation>
</comment>
<protein>
    <recommendedName>
        <fullName evidence="1">3'(2'),5'-bisphosphate nucleotidase CysQ</fullName>
        <ecNumber evidence="1">3.1.3.7</ecNumber>
    </recommendedName>
    <alternativeName>
        <fullName evidence="1">3'(2'),5-bisphosphonucleoside 3'(2')-phosphohydrolase</fullName>
    </alternativeName>
    <alternativeName>
        <fullName evidence="1">3'-phosphoadenosine 5'-phosphate phosphatase</fullName>
        <shortName evidence="1">PAP phosphatase</shortName>
    </alternativeName>
</protein>
<gene>
    <name evidence="1" type="primary">cysQ</name>
    <name evidence="2" type="ORF">PF021_01530</name>
</gene>
<keyword evidence="1" id="KW-1003">Cell membrane</keyword>
<dbReference type="PANTHER" id="PTHR43028">
    <property type="entry name" value="3'(2'),5'-BISPHOSPHATE NUCLEOTIDASE 1"/>
    <property type="match status" value="1"/>
</dbReference>
<comment type="similarity">
    <text evidence="1">Belongs to the inositol monophosphatase superfamily. CysQ family.</text>
</comment>